<dbReference type="Proteomes" id="UP000283841">
    <property type="component" value="Unassembled WGS sequence"/>
</dbReference>
<comment type="caution">
    <text evidence="2">The sequence shown here is derived from an EMBL/GenBank/DDBJ whole genome shotgun (WGS) entry which is preliminary data.</text>
</comment>
<proteinExistence type="predicted"/>
<evidence type="ECO:0000313" key="2">
    <source>
        <dbReference type="EMBL" id="RWQ91617.1"/>
    </source>
</evidence>
<dbReference type="EMBL" id="RCNU01000018">
    <property type="protein sequence ID" value="RWQ91617.1"/>
    <property type="molecule type" value="Genomic_DNA"/>
</dbReference>
<dbReference type="AlphaFoldDB" id="A0A443HIN4"/>
<keyword evidence="3" id="KW-1185">Reference proteome</keyword>
<feature type="compositionally biased region" description="Polar residues" evidence="1">
    <location>
        <begin position="113"/>
        <end position="139"/>
    </location>
</feature>
<feature type="compositionally biased region" description="Basic and acidic residues" evidence="1">
    <location>
        <begin position="195"/>
        <end position="210"/>
    </location>
</feature>
<evidence type="ECO:0000313" key="3">
    <source>
        <dbReference type="Proteomes" id="UP000283841"/>
    </source>
</evidence>
<gene>
    <name evidence="2" type="ORF">C8Q69DRAFT_448325</name>
</gene>
<protein>
    <submittedName>
        <fullName evidence="2">Uncharacterized protein</fullName>
    </submittedName>
</protein>
<feature type="compositionally biased region" description="Polar residues" evidence="1">
    <location>
        <begin position="316"/>
        <end position="335"/>
    </location>
</feature>
<evidence type="ECO:0000256" key="1">
    <source>
        <dbReference type="SAM" id="MobiDB-lite"/>
    </source>
</evidence>
<feature type="compositionally biased region" description="Polar residues" evidence="1">
    <location>
        <begin position="69"/>
        <end position="102"/>
    </location>
</feature>
<feature type="compositionally biased region" description="Polar residues" evidence="1">
    <location>
        <begin position="26"/>
        <end position="39"/>
    </location>
</feature>
<feature type="region of interest" description="Disordered" evidence="1">
    <location>
        <begin position="1"/>
        <end position="424"/>
    </location>
</feature>
<sequence length="458" mass="50209">MPAESSKSQSSSGWTFFPPLPDTRDTYTPNPASQSTPATRLQPGTDDGQPLKQARGASHVSIPVHARVTDQNLSVISPITPKNQSDIQQKPTRVSQGSNKHSQGPEVHHGKPNENTVGQSRVNNLPKSPKDCQQMSTPFHENDPPNPFSSRSQQNHSPALPYISSGPSLTRSFESRSPRDLAMQPSYSCPQLEHTGSHEHDPFPERETHPASKQSAESFSDSSLDYLSKGRTSSVGDAATYLPTIPETPNEDTHKSNRQMDNLPQEKTRCNSRQIIGQSSVTTDALQTSRSNQKQAKTPISKSESDYRSDSRSSAEKYSSSTGEKYISPSASQSGAHKDHFDFSVNSTLSHYPKKEGGRSQNLGGKNRDPVDQDPVCKGTYVAATKPNPLPRTETPKPSNSVKDQTACVPQNQTQTKNQVEMQHAPVPPLRKELLPPWAVGSTALSRNYYIVPQVQEQ</sequence>
<feature type="compositionally biased region" description="Polar residues" evidence="1">
    <location>
        <begin position="211"/>
        <end position="235"/>
    </location>
</feature>
<dbReference type="VEuPathDB" id="FungiDB:C8Q69DRAFT_448325"/>
<feature type="compositionally biased region" description="Polar residues" evidence="1">
    <location>
        <begin position="1"/>
        <end position="14"/>
    </location>
</feature>
<reference evidence="2 3" key="1">
    <citation type="journal article" date="2018" name="Front. Microbiol.">
        <title>Genomic and genetic insights into a cosmopolitan fungus, Paecilomyces variotii (Eurotiales).</title>
        <authorList>
            <person name="Urquhart A.S."/>
            <person name="Mondo S.J."/>
            <person name="Makela M.R."/>
            <person name="Hane J.K."/>
            <person name="Wiebenga A."/>
            <person name="He G."/>
            <person name="Mihaltcheva S."/>
            <person name="Pangilinan J."/>
            <person name="Lipzen A."/>
            <person name="Barry K."/>
            <person name="de Vries R.P."/>
            <person name="Grigoriev I.V."/>
            <person name="Idnurm A."/>
        </authorList>
    </citation>
    <scope>NUCLEOTIDE SEQUENCE [LARGE SCALE GENOMIC DNA]</scope>
    <source>
        <strain evidence="2 3">CBS 101075</strain>
    </source>
</reference>
<feature type="compositionally biased region" description="Polar residues" evidence="1">
    <location>
        <begin position="148"/>
        <end position="157"/>
    </location>
</feature>
<accession>A0A443HIN4</accession>
<organism evidence="2 3">
    <name type="scientific">Byssochlamys spectabilis</name>
    <name type="common">Paecilomyces variotii</name>
    <dbReference type="NCBI Taxonomy" id="264951"/>
    <lineage>
        <taxon>Eukaryota</taxon>
        <taxon>Fungi</taxon>
        <taxon>Dikarya</taxon>
        <taxon>Ascomycota</taxon>
        <taxon>Pezizomycotina</taxon>
        <taxon>Eurotiomycetes</taxon>
        <taxon>Eurotiomycetidae</taxon>
        <taxon>Eurotiales</taxon>
        <taxon>Thermoascaceae</taxon>
        <taxon>Paecilomyces</taxon>
    </lineage>
</organism>
<feature type="compositionally biased region" description="Polar residues" evidence="1">
    <location>
        <begin position="271"/>
        <end position="300"/>
    </location>
</feature>
<dbReference type="GeneID" id="39598556"/>
<feature type="compositionally biased region" description="Basic and acidic residues" evidence="1">
    <location>
        <begin position="303"/>
        <end position="315"/>
    </location>
</feature>
<dbReference type="RefSeq" id="XP_028481262.1">
    <property type="nucleotide sequence ID" value="XM_028629279.1"/>
</dbReference>
<feature type="compositionally biased region" description="Polar residues" evidence="1">
    <location>
        <begin position="396"/>
        <end position="421"/>
    </location>
</feature>
<name>A0A443HIN4_BYSSP</name>